<keyword evidence="3 6" id="KW-0808">Transferase</keyword>
<organism evidence="6 7">
    <name type="scientific">Kutzneria buriramensis</name>
    <dbReference type="NCBI Taxonomy" id="1045776"/>
    <lineage>
        <taxon>Bacteria</taxon>
        <taxon>Bacillati</taxon>
        <taxon>Actinomycetota</taxon>
        <taxon>Actinomycetes</taxon>
        <taxon>Pseudonocardiales</taxon>
        <taxon>Pseudonocardiaceae</taxon>
        <taxon>Kutzneria</taxon>
    </lineage>
</organism>
<dbReference type="OrthoDB" id="6620093at2"/>
<dbReference type="Gene3D" id="3.40.50.2000">
    <property type="entry name" value="Glycogen Phosphorylase B"/>
    <property type="match status" value="2"/>
</dbReference>
<evidence type="ECO:0000259" key="4">
    <source>
        <dbReference type="Pfam" id="PF06722"/>
    </source>
</evidence>
<dbReference type="PANTHER" id="PTHR48050:SF13">
    <property type="entry name" value="STEROL 3-BETA-GLUCOSYLTRANSFERASE UGT80A2"/>
    <property type="match status" value="1"/>
</dbReference>
<dbReference type="InterPro" id="IPR010610">
    <property type="entry name" value="EryCIII-like_C"/>
</dbReference>
<evidence type="ECO:0000313" key="6">
    <source>
        <dbReference type="EMBL" id="REH39494.1"/>
    </source>
</evidence>
<dbReference type="InterPro" id="IPR002213">
    <property type="entry name" value="UDP_glucos_trans"/>
</dbReference>
<dbReference type="Pfam" id="PF21036">
    <property type="entry name" value="EryCIII-like_N"/>
    <property type="match status" value="1"/>
</dbReference>
<dbReference type="PROSITE" id="PS00375">
    <property type="entry name" value="UDPGT"/>
    <property type="match status" value="1"/>
</dbReference>
<keyword evidence="7" id="KW-1185">Reference proteome</keyword>
<feature type="domain" description="Erythromycin biosynthesis protein CIII-like C-terminal" evidence="4">
    <location>
        <begin position="230"/>
        <end position="369"/>
    </location>
</feature>
<dbReference type="AlphaFoldDB" id="A0A3E0H8K0"/>
<evidence type="ECO:0000313" key="7">
    <source>
        <dbReference type="Proteomes" id="UP000256269"/>
    </source>
</evidence>
<dbReference type="InterPro" id="IPR048284">
    <property type="entry name" value="EryCIII-like_N"/>
</dbReference>
<dbReference type="Proteomes" id="UP000256269">
    <property type="component" value="Unassembled WGS sequence"/>
</dbReference>
<sequence length="373" mass="39803">MRILFSGTGIHGHLLPMMPLARAFAARGHAVGFLTSSQATDLVKPEAFDLLATEMTIADAVADTLRATGIDMIDKPEPRGAAYIFAGSAVDLSAEPALAMAGDWRPDLLVHEISDHIGPVVAAALGTPAAMFAYGPRRPDEYTAAMDEVVASRYADRGLIRVPPLRYVDICPPSVNYPEWRPPAPRQLLRPEAYRQPWSQPQTVPAKGDRPRALVSFGTVFGRAEQLSPLVDALVERDLDVVVTLNADADRFDVDRTRVHLSRFVPLETLLVGVDVMVTHGGAGTTLAALAHGVPLVVLPQGADHPRQAERVVNADAGIALVGDEATPDAVAAAAIRVLTDPVIRAGAALVRDEIAAMPSPDDVARILETTWS</sequence>
<name>A0A3E0H8K0_9PSEU</name>
<feature type="domain" description="Erythromycin biosynthesis protein CIII-like N-terminal" evidence="5">
    <location>
        <begin position="95"/>
        <end position="150"/>
    </location>
</feature>
<dbReference type="EMBL" id="QUNO01000013">
    <property type="protein sequence ID" value="REH39494.1"/>
    <property type="molecule type" value="Genomic_DNA"/>
</dbReference>
<dbReference type="InterPro" id="IPR050426">
    <property type="entry name" value="Glycosyltransferase_28"/>
</dbReference>
<gene>
    <name evidence="6" type="ORF">BCF44_113349</name>
</gene>
<dbReference type="Pfam" id="PF06722">
    <property type="entry name" value="EryCIII-like_C"/>
    <property type="match status" value="1"/>
</dbReference>
<comment type="similarity">
    <text evidence="1">Belongs to the glycosyltransferase 28 family.</text>
</comment>
<dbReference type="SUPFAM" id="SSF53756">
    <property type="entry name" value="UDP-Glycosyltransferase/glycogen phosphorylase"/>
    <property type="match status" value="1"/>
</dbReference>
<dbReference type="RefSeq" id="WP_116178794.1">
    <property type="nucleotide sequence ID" value="NZ_CP144375.1"/>
</dbReference>
<dbReference type="GO" id="GO:0017000">
    <property type="term" value="P:antibiotic biosynthetic process"/>
    <property type="evidence" value="ECO:0007669"/>
    <property type="project" value="UniProtKB-ARBA"/>
</dbReference>
<evidence type="ECO:0000256" key="3">
    <source>
        <dbReference type="ARBA" id="ARBA00022679"/>
    </source>
</evidence>
<evidence type="ECO:0000256" key="1">
    <source>
        <dbReference type="ARBA" id="ARBA00006962"/>
    </source>
</evidence>
<accession>A0A3E0H8K0</accession>
<dbReference type="CDD" id="cd03784">
    <property type="entry name" value="GT1_Gtf-like"/>
    <property type="match status" value="1"/>
</dbReference>
<dbReference type="GO" id="GO:0016758">
    <property type="term" value="F:hexosyltransferase activity"/>
    <property type="evidence" value="ECO:0007669"/>
    <property type="project" value="UniProtKB-ARBA"/>
</dbReference>
<proteinExistence type="inferred from homology"/>
<dbReference type="InterPro" id="IPR035595">
    <property type="entry name" value="UDP_glycos_trans_CS"/>
</dbReference>
<keyword evidence="2" id="KW-0328">Glycosyltransferase</keyword>
<comment type="caution">
    <text evidence="6">The sequence shown here is derived from an EMBL/GenBank/DDBJ whole genome shotgun (WGS) entry which is preliminary data.</text>
</comment>
<evidence type="ECO:0000259" key="5">
    <source>
        <dbReference type="Pfam" id="PF21036"/>
    </source>
</evidence>
<dbReference type="GO" id="GO:0008194">
    <property type="term" value="F:UDP-glycosyltransferase activity"/>
    <property type="evidence" value="ECO:0007669"/>
    <property type="project" value="InterPro"/>
</dbReference>
<protein>
    <submittedName>
        <fullName evidence="6">UDP:flavonoid glycosyltransferase YjiC (YdhE family)</fullName>
    </submittedName>
</protein>
<reference evidence="6 7" key="1">
    <citation type="submission" date="2018-08" db="EMBL/GenBank/DDBJ databases">
        <title>Genomic Encyclopedia of Archaeal and Bacterial Type Strains, Phase II (KMG-II): from individual species to whole genera.</title>
        <authorList>
            <person name="Goeker M."/>
        </authorList>
    </citation>
    <scope>NUCLEOTIDE SEQUENCE [LARGE SCALE GENOMIC DNA]</scope>
    <source>
        <strain evidence="6 7">DSM 45791</strain>
    </source>
</reference>
<evidence type="ECO:0000256" key="2">
    <source>
        <dbReference type="ARBA" id="ARBA00022676"/>
    </source>
</evidence>
<dbReference type="PANTHER" id="PTHR48050">
    <property type="entry name" value="STEROL 3-BETA-GLUCOSYLTRANSFERASE"/>
    <property type="match status" value="1"/>
</dbReference>